<keyword evidence="5" id="KW-0812">Transmembrane</keyword>
<dbReference type="InterPro" id="IPR011009">
    <property type="entry name" value="Kinase-like_dom_sf"/>
</dbReference>
<dbReference type="SMART" id="SM00220">
    <property type="entry name" value="S_TKc"/>
    <property type="match status" value="1"/>
</dbReference>
<evidence type="ECO:0000313" key="7">
    <source>
        <dbReference type="EMBL" id="KAF0692446.1"/>
    </source>
</evidence>
<dbReference type="SUPFAM" id="SSF56112">
    <property type="entry name" value="Protein kinase-like (PK-like)"/>
    <property type="match status" value="1"/>
</dbReference>
<accession>A0A485L7F6</accession>
<keyword evidence="9" id="KW-1185">Reference proteome</keyword>
<feature type="transmembrane region" description="Helical" evidence="5">
    <location>
        <begin position="161"/>
        <end position="181"/>
    </location>
</feature>
<feature type="transmembrane region" description="Helical" evidence="5">
    <location>
        <begin position="218"/>
        <end position="240"/>
    </location>
</feature>
<reference evidence="8 9" key="1">
    <citation type="submission" date="2019-03" db="EMBL/GenBank/DDBJ databases">
        <authorList>
            <person name="Gaulin E."/>
            <person name="Dumas B."/>
        </authorList>
    </citation>
    <scope>NUCLEOTIDE SEQUENCE [LARGE SCALE GENOMIC DNA]</scope>
    <source>
        <strain evidence="8">CBS 568.67</strain>
    </source>
</reference>
<keyword evidence="1" id="KW-0723">Serine/threonine-protein kinase</keyword>
<name>A0A485L7F6_9STRA</name>
<dbReference type="EMBL" id="VJMH01005882">
    <property type="protein sequence ID" value="KAF0692446.1"/>
    <property type="molecule type" value="Genomic_DNA"/>
</dbReference>
<dbReference type="PROSITE" id="PS50011">
    <property type="entry name" value="PROTEIN_KINASE_DOM"/>
    <property type="match status" value="1"/>
</dbReference>
<dbReference type="GO" id="GO:0004674">
    <property type="term" value="F:protein serine/threonine kinase activity"/>
    <property type="evidence" value="ECO:0007669"/>
    <property type="project" value="TreeGrafter"/>
</dbReference>
<dbReference type="InterPro" id="IPR017441">
    <property type="entry name" value="Protein_kinase_ATP_BS"/>
</dbReference>
<reference evidence="7" key="2">
    <citation type="submission" date="2019-06" db="EMBL/GenBank/DDBJ databases">
        <title>Genomics analysis of Aphanomyces spp. identifies a new class of oomycete effector associated with host adaptation.</title>
        <authorList>
            <person name="Gaulin E."/>
        </authorList>
    </citation>
    <scope>NUCLEOTIDE SEQUENCE</scope>
    <source>
        <strain evidence="7">CBS 578.67</strain>
    </source>
</reference>
<keyword evidence="1" id="KW-0418">Kinase</keyword>
<evidence type="ECO:0000313" key="8">
    <source>
        <dbReference type="EMBL" id="VFT93249.1"/>
    </source>
</evidence>
<feature type="binding site" evidence="4">
    <location>
        <position position="333"/>
    </location>
    <ligand>
        <name>ATP</name>
        <dbReference type="ChEBI" id="CHEBI:30616"/>
    </ligand>
</feature>
<dbReference type="PROSITE" id="PS00108">
    <property type="entry name" value="PROTEIN_KINASE_ST"/>
    <property type="match status" value="1"/>
</dbReference>
<dbReference type="InterPro" id="IPR000719">
    <property type="entry name" value="Prot_kinase_dom"/>
</dbReference>
<dbReference type="Pfam" id="PF07714">
    <property type="entry name" value="PK_Tyr_Ser-Thr"/>
    <property type="match status" value="1"/>
</dbReference>
<proteinExistence type="predicted"/>
<organism evidence="8 9">
    <name type="scientific">Aphanomyces stellatus</name>
    <dbReference type="NCBI Taxonomy" id="120398"/>
    <lineage>
        <taxon>Eukaryota</taxon>
        <taxon>Sar</taxon>
        <taxon>Stramenopiles</taxon>
        <taxon>Oomycota</taxon>
        <taxon>Saprolegniomycetes</taxon>
        <taxon>Saprolegniales</taxon>
        <taxon>Verrucalvaceae</taxon>
        <taxon>Aphanomyces</taxon>
    </lineage>
</organism>
<dbReference type="InterPro" id="IPR001245">
    <property type="entry name" value="Ser-Thr/Tyr_kinase_cat_dom"/>
</dbReference>
<keyword evidence="5" id="KW-1133">Transmembrane helix</keyword>
<keyword evidence="2 4" id="KW-0547">Nucleotide-binding</keyword>
<feature type="transmembrane region" description="Helical" evidence="5">
    <location>
        <begin position="127"/>
        <end position="149"/>
    </location>
</feature>
<gene>
    <name evidence="8" type="primary">Aste57867_16475</name>
    <name evidence="7" type="ORF">As57867_016418</name>
    <name evidence="8" type="ORF">ASTE57867_16475</name>
</gene>
<dbReference type="GO" id="GO:0005524">
    <property type="term" value="F:ATP binding"/>
    <property type="evidence" value="ECO:0007669"/>
    <property type="project" value="UniProtKB-UniRule"/>
</dbReference>
<dbReference type="InterPro" id="IPR008271">
    <property type="entry name" value="Ser/Thr_kinase_AS"/>
</dbReference>
<dbReference type="InterPro" id="IPR051681">
    <property type="entry name" value="Ser/Thr_Kinases-Pseudokinases"/>
</dbReference>
<feature type="transmembrane region" description="Helical" evidence="5">
    <location>
        <begin position="193"/>
        <end position="212"/>
    </location>
</feature>
<dbReference type="Gene3D" id="3.30.200.20">
    <property type="entry name" value="Phosphorylase Kinase, domain 1"/>
    <property type="match status" value="1"/>
</dbReference>
<dbReference type="EMBL" id="CAADRA010005903">
    <property type="protein sequence ID" value="VFT93249.1"/>
    <property type="molecule type" value="Genomic_DNA"/>
</dbReference>
<keyword evidence="1" id="KW-0808">Transferase</keyword>
<sequence>MNGAPPAWMSRPTCVLPIAYTVEYGTMCVLSAAVIVYLRKQRTTALRGNARAARKVVLPSFEPLLWVFGAHSLAFFLFFLLAMVLDWDIWTHSVAREAIYQGQQFGVVFLGVFLLQKSVSAPAIIRAVATTAVIAAVPILLTALLNACFPTPDQLPTARHVMSLVVLASLSLFFAHMAVWPMDRASPRAVREFTAFALFYFGVTMVARELVFQHHESGVYLSIAACMWMSLAPFFVWRLLKADTQYWRGLTPHVVALLDNDNDVGQLHPPSSSSAVPTMQEILSAKGLHVLLEMHRHDLIDFAHLDFHTKIGRGASAVVYAGTLHCNEPVAIKVYSPPEISPCTVAEFSQEAAVWAVLDHPNITSFYGMCVSPPTICLVSELCDRTLADHLRLPTSRSMPAQLCLMLDAARAIAYLHSFHPPLLHRDVKPSNFLLGYAHVVKLSDFGESRVAEPHDRARLMTVRGTVEYMAPEVIDGHQGRADYNSRADVYSLGVTLWDVLHPHTTKYPHGNKNNMHLFQLVLDGARPPLRADMPLGLQELLRDAWDASPAARPSAAQIVDRLEALLEDACIPLAQMLATHLSGHRDIPGDAIIELLVRFGHAANALEAIRVGNALVDMGLLHEVKHSAAFDKSHRYVLESTTAIGLRPSATSFVSSTRSSVSEHPSTTSTSAARGSCLCRLYAQGLKRRRRRNSLVRTFKKKRAHEDNLATAELLHNHDWRADELLNSITETA</sequence>
<dbReference type="OrthoDB" id="10261027at2759"/>
<dbReference type="Proteomes" id="UP000332933">
    <property type="component" value="Unassembled WGS sequence"/>
</dbReference>
<dbReference type="PANTHER" id="PTHR44329:SF289">
    <property type="entry name" value="SERINE_THREONINE-PROTEIN KINASE VIK"/>
    <property type="match status" value="1"/>
</dbReference>
<evidence type="ECO:0000256" key="5">
    <source>
        <dbReference type="SAM" id="Phobius"/>
    </source>
</evidence>
<dbReference type="PROSITE" id="PS00107">
    <property type="entry name" value="PROTEIN_KINASE_ATP"/>
    <property type="match status" value="1"/>
</dbReference>
<evidence type="ECO:0000259" key="6">
    <source>
        <dbReference type="PROSITE" id="PS50011"/>
    </source>
</evidence>
<keyword evidence="3 4" id="KW-0067">ATP-binding</keyword>
<dbReference type="Gene3D" id="1.10.510.10">
    <property type="entry name" value="Transferase(Phosphotransferase) domain 1"/>
    <property type="match status" value="1"/>
</dbReference>
<dbReference type="PANTHER" id="PTHR44329">
    <property type="entry name" value="SERINE/THREONINE-PROTEIN KINASE TNNI3K-RELATED"/>
    <property type="match status" value="1"/>
</dbReference>
<feature type="domain" description="Protein kinase" evidence="6">
    <location>
        <begin position="305"/>
        <end position="567"/>
    </location>
</feature>
<keyword evidence="5" id="KW-0472">Membrane</keyword>
<evidence type="ECO:0000256" key="1">
    <source>
        <dbReference type="ARBA" id="ARBA00022527"/>
    </source>
</evidence>
<feature type="transmembrane region" description="Helical" evidence="5">
    <location>
        <begin position="64"/>
        <end position="86"/>
    </location>
</feature>
<dbReference type="AlphaFoldDB" id="A0A485L7F6"/>
<evidence type="ECO:0000313" key="9">
    <source>
        <dbReference type="Proteomes" id="UP000332933"/>
    </source>
</evidence>
<evidence type="ECO:0000256" key="4">
    <source>
        <dbReference type="PROSITE-ProRule" id="PRU10141"/>
    </source>
</evidence>
<protein>
    <submittedName>
        <fullName evidence="8">Aste57867_16475 protein</fullName>
    </submittedName>
</protein>
<evidence type="ECO:0000256" key="2">
    <source>
        <dbReference type="ARBA" id="ARBA00022741"/>
    </source>
</evidence>
<feature type="transmembrane region" description="Helical" evidence="5">
    <location>
        <begin position="18"/>
        <end position="38"/>
    </location>
</feature>
<evidence type="ECO:0000256" key="3">
    <source>
        <dbReference type="ARBA" id="ARBA00022840"/>
    </source>
</evidence>